<dbReference type="CDD" id="cd18799">
    <property type="entry name" value="SF2_C_EcoAI-like"/>
    <property type="match status" value="1"/>
</dbReference>
<keyword evidence="4" id="KW-0378">Hydrolase</keyword>
<dbReference type="InterPro" id="IPR013670">
    <property type="entry name" value="EcoEI_R_C_dom"/>
</dbReference>
<proteinExistence type="predicted"/>
<dbReference type="RefSeq" id="WP_263372507.1">
    <property type="nucleotide sequence ID" value="NZ_JAGSYD010000005.1"/>
</dbReference>
<sequence>MSTNFGFLQNEWPQIYESAVKAESFAIPDPGTACFHARRTLELVMHWLYESDSRLRLPYQDNLDALIHEPTFVNVAGSRIQTKAQLIKSIGNRAVHADRRVTSKDDSLNAVRELFHVTFWMARTYARGAKPADTLQFLPVLLPATSPVPPATKAKLRELESTLAEKDAKLAELITGQAAMDAELQQLRAEVAEARKRNEAAADTHDYNEAETRDAFIDMLLAEAGWSGFQHGRDIEYEVSGMPSDSGVGFVDYVLWGKDGKPLALVEAKRTRKSPLVGQQQAKLYADCLEAKFGQRPVIFYTNGYEHWIWDDLQHPPREVSGFYTHDELELLVQRRQTRKPLSAVEIDSSIVERYYQTRAIRKVAERFATDKQRKSLLVMATGSGKTRTVIALCDLLMKAGWVKRVLFLADRVALVKQAANAFKEHLPASSPVNLVSEKSESGRVYISTYPTMMNLIDHKREDGTRRFGTGYFDLIVVDEAHRSIYQKYGAIFDYFDSYLVGLTATPKDEVDRNTYRLFALEDGVPTDEYSLDDAIKDKFLVPPKAVSVPLKFQREGIKYNELSEEEKDQWDALEWDEEGEVPDQVNAADVNNWLFNRDTVDKVLQHLMEKGEKVAGRERLGKTIIFAKNHEHAEFIAKRFDENYPEYAGHFARVIDFKVTYAQSLIDNFSQPEKAPHIAISVDMLDTGIDVPEVVNLVFFKLVRSKTKFWQMVGRGTRLSRDLFAPGKDKQFFYIFDFCQNLEFFSQSPETTNGSTADSLSKKLFINRLDLLAAIENVLAHEIPENLEAERALRADIAARLQREVAAMTLENFLVRPHRRLVELFANPEAWESLTEEDRTALSREVAGLPSALPTETPEAKQFDLLMLRMQLTLLRGEPGFERMRENVQTIARLLESQVAIPAVAAKLILIQEIQSSPFWEDVNVVALEQVRKGLRDLVQFIERRRRATVITDFEDEIREGSTIALPGTSIGVDMDKVRDKAQAFLRKHENDPVLHKLRFNEALTPEDLEELERIFTAEGSTLEEIDAVKKETQSLGLFVRSLVGLDREAAKMALSQFTQSGTLTANQMEFVNLIVNHLATRGVIELGRLYESPFTDVHSSGLDGLFKEESTLALLTALKAVRQNAMGMPN</sequence>
<feature type="domain" description="Helicase C-terminal" evidence="3">
    <location>
        <begin position="603"/>
        <end position="773"/>
    </location>
</feature>
<keyword evidence="1" id="KW-0175">Coiled coil</keyword>
<dbReference type="Gene3D" id="3.90.1570.30">
    <property type="match status" value="1"/>
</dbReference>
<dbReference type="EMBL" id="JBHSWI010000001">
    <property type="protein sequence ID" value="MFC6644577.1"/>
    <property type="molecule type" value="Genomic_DNA"/>
</dbReference>
<dbReference type="InterPro" id="IPR025285">
    <property type="entry name" value="DUF4145"/>
</dbReference>
<feature type="domain" description="Helicase ATP-binding" evidence="2">
    <location>
        <begin position="367"/>
        <end position="525"/>
    </location>
</feature>
<dbReference type="InterPro" id="IPR014001">
    <property type="entry name" value="Helicase_ATP-bd"/>
</dbReference>
<dbReference type="Proteomes" id="UP001596391">
    <property type="component" value="Unassembled WGS sequence"/>
</dbReference>
<dbReference type="InterPro" id="IPR050742">
    <property type="entry name" value="Helicase_Restrict-Modif_Enz"/>
</dbReference>
<evidence type="ECO:0000259" key="3">
    <source>
        <dbReference type="PROSITE" id="PS51194"/>
    </source>
</evidence>
<dbReference type="Pfam" id="PF08463">
    <property type="entry name" value="EcoEI_R_C"/>
    <property type="match status" value="1"/>
</dbReference>
<dbReference type="Pfam" id="PF13643">
    <property type="entry name" value="DUF4145"/>
    <property type="match status" value="1"/>
</dbReference>
<dbReference type="PANTHER" id="PTHR47396:SF1">
    <property type="entry name" value="ATP-DEPENDENT HELICASE IRC3-RELATED"/>
    <property type="match status" value="1"/>
</dbReference>
<keyword evidence="4" id="KW-0347">Helicase</keyword>
<organism evidence="4 5">
    <name type="scientific">Granulicella cerasi</name>
    <dbReference type="NCBI Taxonomy" id="741063"/>
    <lineage>
        <taxon>Bacteria</taxon>
        <taxon>Pseudomonadati</taxon>
        <taxon>Acidobacteriota</taxon>
        <taxon>Terriglobia</taxon>
        <taxon>Terriglobales</taxon>
        <taxon>Acidobacteriaceae</taxon>
        <taxon>Granulicella</taxon>
    </lineage>
</organism>
<dbReference type="InterPro" id="IPR027417">
    <property type="entry name" value="P-loop_NTPase"/>
</dbReference>
<comment type="caution">
    <text evidence="4">The sequence shown here is derived from an EMBL/GenBank/DDBJ whole genome shotgun (WGS) entry which is preliminary data.</text>
</comment>
<keyword evidence="5" id="KW-1185">Reference proteome</keyword>
<protein>
    <submittedName>
        <fullName evidence="4">DEAD/DEAH box helicase family protein</fullName>
    </submittedName>
</protein>
<reference evidence="5" key="1">
    <citation type="journal article" date="2019" name="Int. J. Syst. Evol. Microbiol.">
        <title>The Global Catalogue of Microorganisms (GCM) 10K type strain sequencing project: providing services to taxonomists for standard genome sequencing and annotation.</title>
        <authorList>
            <consortium name="The Broad Institute Genomics Platform"/>
            <consortium name="The Broad Institute Genome Sequencing Center for Infectious Disease"/>
            <person name="Wu L."/>
            <person name="Ma J."/>
        </authorList>
    </citation>
    <scope>NUCLEOTIDE SEQUENCE [LARGE SCALE GENOMIC DNA]</scope>
    <source>
        <strain evidence="5">CGMCC 1.16026</strain>
    </source>
</reference>
<dbReference type="InterPro" id="IPR006935">
    <property type="entry name" value="Helicase/UvrB_N"/>
</dbReference>
<keyword evidence="4" id="KW-0547">Nucleotide-binding</keyword>
<accession>A0ABW1Z596</accession>
<dbReference type="Gene3D" id="3.40.50.300">
    <property type="entry name" value="P-loop containing nucleotide triphosphate hydrolases"/>
    <property type="match status" value="2"/>
</dbReference>
<evidence type="ECO:0000259" key="2">
    <source>
        <dbReference type="PROSITE" id="PS51192"/>
    </source>
</evidence>
<name>A0ABW1Z596_9BACT</name>
<dbReference type="PROSITE" id="PS51194">
    <property type="entry name" value="HELICASE_CTER"/>
    <property type="match status" value="1"/>
</dbReference>
<evidence type="ECO:0000313" key="4">
    <source>
        <dbReference type="EMBL" id="MFC6644577.1"/>
    </source>
</evidence>
<dbReference type="Pfam" id="PF04851">
    <property type="entry name" value="ResIII"/>
    <property type="match status" value="1"/>
</dbReference>
<keyword evidence="4" id="KW-0067">ATP-binding</keyword>
<dbReference type="SUPFAM" id="SSF52540">
    <property type="entry name" value="P-loop containing nucleoside triphosphate hydrolases"/>
    <property type="match status" value="2"/>
</dbReference>
<dbReference type="CDD" id="cd18032">
    <property type="entry name" value="DEXHc_RE_I_III_res"/>
    <property type="match status" value="1"/>
</dbReference>
<dbReference type="GO" id="GO:0004386">
    <property type="term" value="F:helicase activity"/>
    <property type="evidence" value="ECO:0007669"/>
    <property type="project" value="UniProtKB-KW"/>
</dbReference>
<dbReference type="PANTHER" id="PTHR47396">
    <property type="entry name" value="TYPE I RESTRICTION ENZYME ECOKI R PROTEIN"/>
    <property type="match status" value="1"/>
</dbReference>
<gene>
    <name evidence="4" type="ORF">ACFQBQ_03025</name>
</gene>
<feature type="coiled-coil region" evidence="1">
    <location>
        <begin position="156"/>
        <end position="204"/>
    </location>
</feature>
<dbReference type="SMART" id="SM00487">
    <property type="entry name" value="DEXDc"/>
    <property type="match status" value="1"/>
</dbReference>
<dbReference type="PROSITE" id="PS51192">
    <property type="entry name" value="HELICASE_ATP_BIND_1"/>
    <property type="match status" value="1"/>
</dbReference>
<evidence type="ECO:0000313" key="5">
    <source>
        <dbReference type="Proteomes" id="UP001596391"/>
    </source>
</evidence>
<evidence type="ECO:0000256" key="1">
    <source>
        <dbReference type="SAM" id="Coils"/>
    </source>
</evidence>
<dbReference type="InterPro" id="IPR001650">
    <property type="entry name" value="Helicase_C-like"/>
</dbReference>
<dbReference type="Pfam" id="PF00271">
    <property type="entry name" value="Helicase_C"/>
    <property type="match status" value="1"/>
</dbReference>